<name>A0A6G1ZAU7_9BACT</name>
<comment type="caution">
    <text evidence="3">The sequence shown here is derived from an EMBL/GenBank/DDBJ whole genome shotgun (WGS) entry which is preliminary data.</text>
</comment>
<dbReference type="SUPFAM" id="SSF82153">
    <property type="entry name" value="FAS1 domain"/>
    <property type="match status" value="1"/>
</dbReference>
<proteinExistence type="predicted"/>
<feature type="signal peptide" evidence="1">
    <location>
        <begin position="1"/>
        <end position="25"/>
    </location>
</feature>
<evidence type="ECO:0000256" key="1">
    <source>
        <dbReference type="SAM" id="SignalP"/>
    </source>
</evidence>
<evidence type="ECO:0000313" key="3">
    <source>
        <dbReference type="EMBL" id="MRY10935.1"/>
    </source>
</evidence>
<accession>A0A6G1ZAU7</accession>
<dbReference type="InterPro" id="IPR036378">
    <property type="entry name" value="FAS1_dom_sf"/>
</dbReference>
<feature type="chain" id="PRO_5026346030" description="FAS1 domain-containing protein" evidence="1">
    <location>
        <begin position="26"/>
        <end position="199"/>
    </location>
</feature>
<organism evidence="3">
    <name type="scientific">Parabacteroides goldsteinii</name>
    <dbReference type="NCBI Taxonomy" id="328812"/>
    <lineage>
        <taxon>Bacteria</taxon>
        <taxon>Pseudomonadati</taxon>
        <taxon>Bacteroidota</taxon>
        <taxon>Bacteroidia</taxon>
        <taxon>Bacteroidales</taxon>
        <taxon>Tannerellaceae</taxon>
        <taxon>Parabacteroides</taxon>
    </lineage>
</organism>
<dbReference type="AlphaFoldDB" id="A0A6G1ZAU7"/>
<evidence type="ECO:0000259" key="2">
    <source>
        <dbReference type="Pfam" id="PF02469"/>
    </source>
</evidence>
<dbReference type="RefSeq" id="WP_009859660.1">
    <property type="nucleotide sequence ID" value="NZ_AP031410.1"/>
</dbReference>
<dbReference type="Pfam" id="PF02469">
    <property type="entry name" value="Fasciclin"/>
    <property type="match status" value="1"/>
</dbReference>
<sequence length="199" mass="22789">MKKILFQLIAGCFMASIFSSCNLFGLDLQKDFEYEYSPVELTMDMSAYAFIESRKNMDMSLLYDAITLAGYQQEYEIDDRTFIILNDVAFTSYLKDNRYSGLQAMKVEDIKTLLNSYIVKGRYHSLDLTTTPVKVETMNPDAIMYLSLRPQNNDAQNKFEVRINDVVNSGKVVSVVTSNLQPTNGIMHVVDAYPEYKLK</sequence>
<gene>
    <name evidence="3" type="ORF">GKE01_05545</name>
</gene>
<dbReference type="EMBL" id="WKLP01000005">
    <property type="protein sequence ID" value="MRY10935.1"/>
    <property type="molecule type" value="Genomic_DNA"/>
</dbReference>
<feature type="domain" description="FAS1" evidence="2">
    <location>
        <begin position="59"/>
        <end position="191"/>
    </location>
</feature>
<reference evidence="3" key="1">
    <citation type="journal article" date="2019" name="Nat. Med.">
        <title>A library of human gut bacterial isolates paired with longitudinal multiomics data enables mechanistic microbiome research.</title>
        <authorList>
            <person name="Poyet M."/>
            <person name="Groussin M."/>
            <person name="Gibbons S.M."/>
            <person name="Avila-Pacheco J."/>
            <person name="Jiang X."/>
            <person name="Kearney S.M."/>
            <person name="Perrotta A.R."/>
            <person name="Berdy B."/>
            <person name="Zhao S."/>
            <person name="Lieberman T.D."/>
            <person name="Swanson P.K."/>
            <person name="Smith M."/>
            <person name="Roesemann S."/>
            <person name="Alexander J.E."/>
            <person name="Rich S.A."/>
            <person name="Livny J."/>
            <person name="Vlamakis H."/>
            <person name="Clish C."/>
            <person name="Bullock K."/>
            <person name="Deik A."/>
            <person name="Scott J."/>
            <person name="Pierce K.A."/>
            <person name="Xavier R.J."/>
            <person name="Alm E.J."/>
        </authorList>
    </citation>
    <scope>NUCLEOTIDE SEQUENCE</scope>
    <source>
        <strain evidence="3">BIOML-A4</strain>
    </source>
</reference>
<dbReference type="PROSITE" id="PS51257">
    <property type="entry name" value="PROKAR_LIPOPROTEIN"/>
    <property type="match status" value="1"/>
</dbReference>
<keyword evidence="1" id="KW-0732">Signal</keyword>
<dbReference type="InterPro" id="IPR000782">
    <property type="entry name" value="FAS1_domain"/>
</dbReference>
<protein>
    <recommendedName>
        <fullName evidence="2">FAS1 domain-containing protein</fullName>
    </recommendedName>
</protein>
<dbReference type="Gene3D" id="2.30.180.10">
    <property type="entry name" value="FAS1 domain"/>
    <property type="match status" value="1"/>
</dbReference>